<proteinExistence type="predicted"/>
<comment type="caution">
    <text evidence="1">The sequence shown here is derived from an EMBL/GenBank/DDBJ whole genome shotgun (WGS) entry which is preliminary data.</text>
</comment>
<dbReference type="AlphaFoldDB" id="A0A2T7NGR7"/>
<gene>
    <name evidence="1" type="ORF">C0Q70_18499</name>
</gene>
<organism evidence="1 2">
    <name type="scientific">Pomacea canaliculata</name>
    <name type="common">Golden apple snail</name>
    <dbReference type="NCBI Taxonomy" id="400727"/>
    <lineage>
        <taxon>Eukaryota</taxon>
        <taxon>Metazoa</taxon>
        <taxon>Spiralia</taxon>
        <taxon>Lophotrochozoa</taxon>
        <taxon>Mollusca</taxon>
        <taxon>Gastropoda</taxon>
        <taxon>Caenogastropoda</taxon>
        <taxon>Architaenioglossa</taxon>
        <taxon>Ampullarioidea</taxon>
        <taxon>Ampullariidae</taxon>
        <taxon>Pomacea</taxon>
    </lineage>
</organism>
<dbReference type="EMBL" id="PZQS01000012">
    <property type="protein sequence ID" value="PVD20345.1"/>
    <property type="molecule type" value="Genomic_DNA"/>
</dbReference>
<evidence type="ECO:0000313" key="2">
    <source>
        <dbReference type="Proteomes" id="UP000245119"/>
    </source>
</evidence>
<protein>
    <submittedName>
        <fullName evidence="1">Uncharacterized protein</fullName>
    </submittedName>
</protein>
<keyword evidence="2" id="KW-1185">Reference proteome</keyword>
<dbReference type="Proteomes" id="UP000245119">
    <property type="component" value="Linkage Group LG12"/>
</dbReference>
<evidence type="ECO:0000313" key="1">
    <source>
        <dbReference type="EMBL" id="PVD20345.1"/>
    </source>
</evidence>
<reference evidence="1 2" key="1">
    <citation type="submission" date="2018-04" db="EMBL/GenBank/DDBJ databases">
        <title>The genome of golden apple snail Pomacea canaliculata provides insight into stress tolerance and invasive adaptation.</title>
        <authorList>
            <person name="Liu C."/>
            <person name="Liu B."/>
            <person name="Ren Y."/>
            <person name="Zhang Y."/>
            <person name="Wang H."/>
            <person name="Li S."/>
            <person name="Jiang F."/>
            <person name="Yin L."/>
            <person name="Zhang G."/>
            <person name="Qian W."/>
            <person name="Fan W."/>
        </authorList>
    </citation>
    <scope>NUCLEOTIDE SEQUENCE [LARGE SCALE GENOMIC DNA]</scope>
    <source>
        <strain evidence="1">SZHN2017</strain>
        <tissue evidence="1">Muscle</tissue>
    </source>
</reference>
<accession>A0A2T7NGR7</accession>
<name>A0A2T7NGR7_POMCA</name>
<sequence>MLNYVNNYTNNSVNINNSYTTICIPQSTSSLQSFAQTDSRVDRTLLKEAARHQTDIPRQRLVSRVSCHVSCVLCLVSRVLCLVSCVSCLVSCVSCHVSGVSCLVSCVTCLATHADICMVDFPEDIILPMYQRSLQCSELLCERVKHLSSDDVPTCCSVCRLIPEVDTS</sequence>